<accession>A0ABZ2Z6B6</accession>
<dbReference type="PANTHER" id="PTHR46825">
    <property type="entry name" value="D-ALANYL-D-ALANINE-CARBOXYPEPTIDASE/ENDOPEPTIDASE AMPH"/>
    <property type="match status" value="1"/>
</dbReference>
<keyword evidence="1" id="KW-0732">Signal</keyword>
<dbReference type="Gene3D" id="3.40.710.10">
    <property type="entry name" value="DD-peptidase/beta-lactamase superfamily"/>
    <property type="match status" value="1"/>
</dbReference>
<dbReference type="InterPro" id="IPR012338">
    <property type="entry name" value="Beta-lactam/transpept-like"/>
</dbReference>
<organism evidence="3 4">
    <name type="scientific">Chitinophaga caseinilytica</name>
    <dbReference type="NCBI Taxonomy" id="2267521"/>
    <lineage>
        <taxon>Bacteria</taxon>
        <taxon>Pseudomonadati</taxon>
        <taxon>Bacteroidota</taxon>
        <taxon>Chitinophagia</taxon>
        <taxon>Chitinophagales</taxon>
        <taxon>Chitinophagaceae</taxon>
        <taxon>Chitinophaga</taxon>
    </lineage>
</organism>
<feature type="chain" id="PRO_5045624697" evidence="1">
    <location>
        <begin position="21"/>
        <end position="540"/>
    </location>
</feature>
<dbReference type="RefSeq" id="WP_341841911.1">
    <property type="nucleotide sequence ID" value="NZ_CP149792.1"/>
</dbReference>
<dbReference type="Pfam" id="PF00144">
    <property type="entry name" value="Beta-lactamase"/>
    <property type="match status" value="1"/>
</dbReference>
<dbReference type="EC" id="3.1.1.103" evidence="3"/>
<sequence length="540" mass="59762">MLRKLTVLLAASLTLQGARAQSWQDTLAKIETAFAQFKPDIAGAQFAISRNGKVIFSKAWGMADLEHNVPMTTTSLIEAGSVSKQFTAASILMLEQMGKLSVDDDVRKYIPELPEYGHPIKISHLLHHSSGLKDWGAVASLNGWPRAEKNYTNDDALRIICRQKTLNYVPGAEYIYSNSNYTLLALIVERVSKESLEAFTKAHIFTPAGMSGSLWRMDLRRMVPNRAVAYGIGNGMLYVNMPNESVYGHAGLLTTAEELLKWNELYTTGKFGSPSLYAKQTETVPLTGGQPAMYAAGLMTTPFNGFPAVTHSGATAGYRCNLEYFPEQGMSFAFLSNTSQFDRSPTNPAALARNIFIPEPLPKNPPPPPAPAIAIQEETLRSFAGWYRYEPNDQPIKITYSDGKLYDNTQQLKIEGANAFRNSGGLRYVFGNGDLTLVTKENSRFVFKRAENPDTAAHSQFTGEYLSEEAEARWTIGLDNKNLVVKVDRPGYDSPMKPLYKDAFETELGLVRFLCDGQNRVTGLEVTSGRARKVPFTKAK</sequence>
<keyword evidence="4" id="KW-1185">Reference proteome</keyword>
<dbReference type="Proteomes" id="UP001449657">
    <property type="component" value="Chromosome"/>
</dbReference>
<protein>
    <submittedName>
        <fullName evidence="3">Serine hydrolase domain-containing protein</fullName>
        <ecNumber evidence="3">3.1.1.103</ecNumber>
    </submittedName>
</protein>
<evidence type="ECO:0000313" key="4">
    <source>
        <dbReference type="Proteomes" id="UP001449657"/>
    </source>
</evidence>
<keyword evidence="3" id="KW-0378">Hydrolase</keyword>
<dbReference type="EMBL" id="CP150096">
    <property type="protein sequence ID" value="WZN47258.1"/>
    <property type="molecule type" value="Genomic_DNA"/>
</dbReference>
<feature type="signal peptide" evidence="1">
    <location>
        <begin position="1"/>
        <end position="20"/>
    </location>
</feature>
<feature type="domain" description="Beta-lactamase-related" evidence="2">
    <location>
        <begin position="38"/>
        <end position="348"/>
    </location>
</feature>
<evidence type="ECO:0000256" key="1">
    <source>
        <dbReference type="SAM" id="SignalP"/>
    </source>
</evidence>
<name>A0ABZ2Z6B6_9BACT</name>
<reference evidence="3 4" key="1">
    <citation type="submission" date="2024-03" db="EMBL/GenBank/DDBJ databases">
        <title>Chitinophaga caseinilytica sp. nov., a casein hydrolysing bacterium isolated from forest soil.</title>
        <authorList>
            <person name="Lee D.S."/>
            <person name="Han D.M."/>
            <person name="Baek J.H."/>
            <person name="Choi D.G."/>
            <person name="Jeon J.H."/>
            <person name="Jeon C.O."/>
        </authorList>
    </citation>
    <scope>NUCLEOTIDE SEQUENCE [LARGE SCALE GENOMIC DNA]</scope>
    <source>
        <strain evidence="3 4">KACC 19118</strain>
    </source>
</reference>
<proteinExistence type="predicted"/>
<evidence type="ECO:0000313" key="3">
    <source>
        <dbReference type="EMBL" id="WZN47258.1"/>
    </source>
</evidence>
<dbReference type="PANTHER" id="PTHR46825:SF9">
    <property type="entry name" value="BETA-LACTAMASE-RELATED DOMAIN-CONTAINING PROTEIN"/>
    <property type="match status" value="1"/>
</dbReference>
<dbReference type="SUPFAM" id="SSF56601">
    <property type="entry name" value="beta-lactamase/transpeptidase-like"/>
    <property type="match status" value="1"/>
</dbReference>
<gene>
    <name evidence="3" type="ORF">WJU22_03570</name>
</gene>
<dbReference type="InterPro" id="IPR050491">
    <property type="entry name" value="AmpC-like"/>
</dbReference>
<evidence type="ECO:0000259" key="2">
    <source>
        <dbReference type="Pfam" id="PF00144"/>
    </source>
</evidence>
<dbReference type="GO" id="GO:0016787">
    <property type="term" value="F:hydrolase activity"/>
    <property type="evidence" value="ECO:0007669"/>
    <property type="project" value="UniProtKB-KW"/>
</dbReference>
<dbReference type="InterPro" id="IPR001466">
    <property type="entry name" value="Beta-lactam-related"/>
</dbReference>